<name>A0A2R7Y9H2_9ARCH</name>
<dbReference type="GO" id="GO:0009089">
    <property type="term" value="P:lysine biosynthetic process via diaminopimelate"/>
    <property type="evidence" value="ECO:0007669"/>
    <property type="project" value="UniProtKB-UniPathway"/>
</dbReference>
<feature type="domain" description="ACT" evidence="9">
    <location>
        <begin position="321"/>
        <end position="393"/>
    </location>
</feature>
<evidence type="ECO:0000256" key="1">
    <source>
        <dbReference type="ARBA" id="ARBA00010122"/>
    </source>
</evidence>
<evidence type="ECO:0000256" key="4">
    <source>
        <dbReference type="ARBA" id="ARBA00022777"/>
    </source>
</evidence>
<evidence type="ECO:0000256" key="7">
    <source>
        <dbReference type="RuleBase" id="RU003448"/>
    </source>
</evidence>
<dbReference type="InterPro" id="IPR005260">
    <property type="entry name" value="Asp_kin_monofn"/>
</dbReference>
<protein>
    <recommendedName>
        <fullName evidence="7">Aspartokinase</fullName>
        <ecNumber evidence="7">2.7.2.4</ecNumber>
    </recommendedName>
</protein>
<dbReference type="EC" id="2.7.2.4" evidence="7"/>
<gene>
    <name evidence="10" type="ORF">B9J98_01925</name>
</gene>
<dbReference type="InterPro" id="IPR001341">
    <property type="entry name" value="Asp_kinase"/>
</dbReference>
<dbReference type="EMBL" id="NDWU01000003">
    <property type="protein sequence ID" value="PUA34174.1"/>
    <property type="molecule type" value="Genomic_DNA"/>
</dbReference>
<dbReference type="GO" id="GO:0004072">
    <property type="term" value="F:aspartate kinase activity"/>
    <property type="evidence" value="ECO:0007669"/>
    <property type="project" value="UniProtKB-EC"/>
</dbReference>
<comment type="caution">
    <text evidence="10">The sequence shown here is derived from an EMBL/GenBank/DDBJ whole genome shotgun (WGS) entry which is preliminary data.</text>
</comment>
<keyword evidence="5" id="KW-0067">ATP-binding</keyword>
<dbReference type="Pfam" id="PF22468">
    <property type="entry name" value="ACT_9"/>
    <property type="match status" value="2"/>
</dbReference>
<evidence type="ECO:0000313" key="10">
    <source>
        <dbReference type="EMBL" id="PUA34174.1"/>
    </source>
</evidence>
<dbReference type="Gene3D" id="3.30.2130.10">
    <property type="entry name" value="VC0802-like"/>
    <property type="match status" value="1"/>
</dbReference>
<dbReference type="GO" id="GO:0005524">
    <property type="term" value="F:ATP binding"/>
    <property type="evidence" value="ECO:0007669"/>
    <property type="project" value="UniProtKB-KW"/>
</dbReference>
<dbReference type="InterPro" id="IPR002912">
    <property type="entry name" value="ACT_dom"/>
</dbReference>
<dbReference type="PANTHER" id="PTHR21499">
    <property type="entry name" value="ASPARTATE KINASE"/>
    <property type="match status" value="1"/>
</dbReference>
<dbReference type="NCBIfam" id="TIGR00657">
    <property type="entry name" value="asp_kinases"/>
    <property type="match status" value="1"/>
</dbReference>
<dbReference type="Pfam" id="PF00696">
    <property type="entry name" value="AA_kinase"/>
    <property type="match status" value="1"/>
</dbReference>
<dbReference type="PIRSF" id="PIRSF000726">
    <property type="entry name" value="Asp_kin"/>
    <property type="match status" value="1"/>
</dbReference>
<evidence type="ECO:0000256" key="2">
    <source>
        <dbReference type="ARBA" id="ARBA00022679"/>
    </source>
</evidence>
<dbReference type="FunFam" id="3.30.2130.10:FF:000001">
    <property type="entry name" value="Bifunctional aspartokinase/homoserine dehydrogenase"/>
    <property type="match status" value="1"/>
</dbReference>
<dbReference type="NCBIfam" id="NF004938">
    <property type="entry name" value="PRK06291.1"/>
    <property type="match status" value="1"/>
</dbReference>
<dbReference type="NCBIfam" id="TIGR00656">
    <property type="entry name" value="asp_kin_monofn"/>
    <property type="match status" value="1"/>
</dbReference>
<keyword evidence="8" id="KW-0028">Amino-acid biosynthesis</keyword>
<evidence type="ECO:0000256" key="3">
    <source>
        <dbReference type="ARBA" id="ARBA00022741"/>
    </source>
</evidence>
<organism evidence="10 11">
    <name type="scientific">Candidatus Terraquivivens tikiterensis</name>
    <dbReference type="NCBI Taxonomy" id="1980982"/>
    <lineage>
        <taxon>Archaea</taxon>
        <taxon>Nitrososphaerota</taxon>
        <taxon>Candidatus Wolframiiraptoraceae</taxon>
        <taxon>Candidatus Terraquivivens</taxon>
    </lineage>
</organism>
<dbReference type="PANTHER" id="PTHR21499:SF59">
    <property type="entry name" value="ASPARTOKINASE"/>
    <property type="match status" value="1"/>
</dbReference>
<comment type="similarity">
    <text evidence="1 7">Belongs to the aspartokinase family.</text>
</comment>
<keyword evidence="2 7" id="KW-0808">Transferase</keyword>
<keyword evidence="3" id="KW-0547">Nucleotide-binding</keyword>
<keyword evidence="4 7" id="KW-0418">Kinase</keyword>
<dbReference type="InterPro" id="IPR045865">
    <property type="entry name" value="ACT-like_dom_sf"/>
</dbReference>
<dbReference type="InterPro" id="IPR036393">
    <property type="entry name" value="AceGlu_kinase-like_sf"/>
</dbReference>
<dbReference type="InterPro" id="IPR054352">
    <property type="entry name" value="ACT_Aspartokinase"/>
</dbReference>
<dbReference type="SUPFAM" id="SSF53633">
    <property type="entry name" value="Carbamate kinase-like"/>
    <property type="match status" value="1"/>
</dbReference>
<proteinExistence type="inferred from homology"/>
<dbReference type="UniPathway" id="UPA00034">
    <property type="reaction ID" value="UER00015"/>
</dbReference>
<dbReference type="Gene3D" id="3.30.70.260">
    <property type="match status" value="1"/>
</dbReference>
<dbReference type="AlphaFoldDB" id="A0A2R7Y9H2"/>
<dbReference type="UniPathway" id="UPA00050">
    <property type="reaction ID" value="UER00461"/>
</dbReference>
<dbReference type="PROSITE" id="PS51671">
    <property type="entry name" value="ACT"/>
    <property type="match status" value="2"/>
</dbReference>
<evidence type="ECO:0000256" key="6">
    <source>
        <dbReference type="ARBA" id="ARBA00047872"/>
    </source>
</evidence>
<evidence type="ECO:0000256" key="8">
    <source>
        <dbReference type="RuleBase" id="RU004249"/>
    </source>
</evidence>
<dbReference type="InterPro" id="IPR001048">
    <property type="entry name" value="Asp/Glu/Uridylate_kinase"/>
</dbReference>
<dbReference type="GO" id="GO:0009090">
    <property type="term" value="P:homoserine biosynthetic process"/>
    <property type="evidence" value="ECO:0007669"/>
    <property type="project" value="TreeGrafter"/>
</dbReference>
<comment type="pathway">
    <text evidence="8">Amino-acid biosynthesis; L-threonine biosynthesis; L-threonine from L-aspartate: step 1/5.</text>
</comment>
<evidence type="ECO:0000256" key="5">
    <source>
        <dbReference type="ARBA" id="ARBA00022840"/>
    </source>
</evidence>
<reference evidence="10 11" key="1">
    <citation type="submission" date="2017-04" db="EMBL/GenBank/DDBJ databases">
        <title>Draft Aigarchaeota genome from a New Zealand hot spring.</title>
        <authorList>
            <person name="Reysenbach A.-L."/>
            <person name="Donaho J.A."/>
            <person name="Gerhart J."/>
            <person name="Kelley J.F."/>
            <person name="Kouba K."/>
            <person name="Podar M."/>
            <person name="Stott M."/>
        </authorList>
    </citation>
    <scope>NUCLEOTIDE SEQUENCE [LARGE SCALE GENOMIC DNA]</scope>
    <source>
        <strain evidence="10">NZ13_MG1</strain>
    </source>
</reference>
<dbReference type="SUPFAM" id="SSF55021">
    <property type="entry name" value="ACT-like"/>
    <property type="match status" value="2"/>
</dbReference>
<comment type="catalytic activity">
    <reaction evidence="6 7">
        <text>L-aspartate + ATP = 4-phospho-L-aspartate + ADP</text>
        <dbReference type="Rhea" id="RHEA:23776"/>
        <dbReference type="ChEBI" id="CHEBI:29991"/>
        <dbReference type="ChEBI" id="CHEBI:30616"/>
        <dbReference type="ChEBI" id="CHEBI:57535"/>
        <dbReference type="ChEBI" id="CHEBI:456216"/>
        <dbReference type="EC" id="2.7.2.4"/>
    </reaction>
</comment>
<dbReference type="UniPathway" id="UPA00051">
    <property type="reaction ID" value="UER00462"/>
</dbReference>
<dbReference type="Gene3D" id="3.40.1160.10">
    <property type="entry name" value="Acetylglutamate kinase-like"/>
    <property type="match status" value="1"/>
</dbReference>
<dbReference type="GO" id="GO:0009088">
    <property type="term" value="P:threonine biosynthetic process"/>
    <property type="evidence" value="ECO:0007669"/>
    <property type="project" value="UniProtKB-UniPathway"/>
</dbReference>
<dbReference type="GO" id="GO:0005829">
    <property type="term" value="C:cytosol"/>
    <property type="evidence" value="ECO:0007669"/>
    <property type="project" value="TreeGrafter"/>
</dbReference>
<feature type="domain" description="ACT" evidence="9">
    <location>
        <begin position="399"/>
        <end position="463"/>
    </location>
</feature>
<evidence type="ECO:0000259" key="9">
    <source>
        <dbReference type="PROSITE" id="PS51671"/>
    </source>
</evidence>
<evidence type="ECO:0000313" key="11">
    <source>
        <dbReference type="Proteomes" id="UP000244066"/>
    </source>
</evidence>
<dbReference type="Proteomes" id="UP000244066">
    <property type="component" value="Unassembled WGS sequence"/>
</dbReference>
<comment type="pathway">
    <text evidence="8">Amino-acid biosynthesis; L-methionine biosynthesis via de novo pathway; L-homoserine from L-aspartate: step 1/3.</text>
</comment>
<sequence length="463" mass="49359">MKFGGTSLGDGKRIRNVASLIKRYVKGNELVVVASAMSNVTDELIRLTSLAESGREDEVDELLEKLTSQHEDAVGEAVREERISAEVWRYVQRDLDGLKRAVKGVCYIMEATPRTRDLILSFGERLSTRILWGAMLDLGMPAVYLTGKDAGIVTDSNFGEAVPLIETTRLNLSSRLGDLISDGKIPVVTGFIAADTSGVITTLGRGGSDYTATLIGSAIGADEIWLWSDVDGLMTANPRLVPNAKVLPEVSYAEAIEMAIFGAKGLHPRAFEPTMEKGIPVRIRNTFNPENPGTLITRSRTVSDNVVKAVLLVDNVGMVSVRGTSIVGRPGTAAKVLDAVARRSVNVMMISQSVSESSISFIVKRDALEKAVAAIETSLLSLGIAKDVDVEEDVAVVAVVGEGMRGTPGIAAKVFKAVASKGINVMMISQGASELNISFVVRGADAVEAVRAVHDEFNLGTEG</sequence>
<accession>A0A2R7Y9H2</accession>
<comment type="pathway">
    <text evidence="8">Amino-acid biosynthesis; L-lysine biosynthesis via DAP pathway; (S)-tetrahydrodipicolinate from L-aspartate: step 1/4.</text>
</comment>
<dbReference type="CDD" id="cd04924">
    <property type="entry name" value="ACT_AK-Arch_2"/>
    <property type="match status" value="1"/>
</dbReference>